<dbReference type="SUPFAM" id="SSF141523">
    <property type="entry name" value="L,D-transpeptidase catalytic domain-like"/>
    <property type="match status" value="1"/>
</dbReference>
<dbReference type="InterPro" id="IPR036365">
    <property type="entry name" value="PGBD-like_sf"/>
</dbReference>
<comment type="pathway">
    <text evidence="1 7">Cell wall biogenesis; peptidoglycan biosynthesis.</text>
</comment>
<dbReference type="STRING" id="288992.SAMN04488522_106283"/>
<feature type="domain" description="L,D-TPase catalytic" evidence="8">
    <location>
        <begin position="317"/>
        <end position="477"/>
    </location>
</feature>
<dbReference type="EMBL" id="FQUQ01000006">
    <property type="protein sequence ID" value="SHG62303.1"/>
    <property type="molecule type" value="Genomic_DNA"/>
</dbReference>
<dbReference type="GO" id="GO:0009252">
    <property type="term" value="P:peptidoglycan biosynthetic process"/>
    <property type="evidence" value="ECO:0007669"/>
    <property type="project" value="UniProtKB-UniPathway"/>
</dbReference>
<dbReference type="Gene3D" id="1.10.101.10">
    <property type="entry name" value="PGBD-like superfamily/PGBD"/>
    <property type="match status" value="1"/>
</dbReference>
<dbReference type="GO" id="GO:0004180">
    <property type="term" value="F:carboxypeptidase activity"/>
    <property type="evidence" value="ECO:0007669"/>
    <property type="project" value="UniProtKB-ARBA"/>
</dbReference>
<keyword evidence="3" id="KW-0808">Transferase</keyword>
<accession>A0A1M5LD43</accession>
<evidence type="ECO:0000256" key="2">
    <source>
        <dbReference type="ARBA" id="ARBA00005992"/>
    </source>
</evidence>
<dbReference type="GO" id="GO:0016740">
    <property type="term" value="F:transferase activity"/>
    <property type="evidence" value="ECO:0007669"/>
    <property type="project" value="UniProtKB-KW"/>
</dbReference>
<protein>
    <submittedName>
        <fullName evidence="9">Murein L,D-transpeptidase YcbB/YkuD</fullName>
    </submittedName>
</protein>
<dbReference type="Gene3D" id="2.40.440.10">
    <property type="entry name" value="L,D-transpeptidase catalytic domain-like"/>
    <property type="match status" value="1"/>
</dbReference>
<dbReference type="RefSeq" id="WP_073236426.1">
    <property type="nucleotide sequence ID" value="NZ_FQUQ01000006.1"/>
</dbReference>
<dbReference type="CDD" id="cd16913">
    <property type="entry name" value="YkuD_like"/>
    <property type="match status" value="1"/>
</dbReference>
<dbReference type="InterPro" id="IPR045380">
    <property type="entry name" value="LD_TPept_scaffold_dom"/>
</dbReference>
<feature type="active site" description="Nucleophile" evidence="7">
    <location>
        <position position="451"/>
    </location>
</feature>
<evidence type="ECO:0000256" key="1">
    <source>
        <dbReference type="ARBA" id="ARBA00004752"/>
    </source>
</evidence>
<sequence length="549" mass="62986">MKPWLVLILVLPIAFMACNRKKIVKIERDITITPKNAVTKLELDSMQMERYIAGQQLTDSAAQYLRNFYNSRNFQFAWVGEKGLTEQARVFYALNKDYVADFQDSSMLDSALHQKMELLMKQDTIFKKADSSLASLDLQLTRHFFNYVANAYAGKVDPEVIQWHIPRKKLNATLLLDSLMANKNTKIDDWEPVNQQYKLLKKELLRYYTLQKKGDLEKITLGKQKRYKLGDTGLTVRTVRQRFIALGDSSLSDTLPEFDLALKTAVKQAQQQFGYRATGIIDASLIKELNTPVQQRIEKLLINLERMRWMPAMPAGRRILVNIPDYQLHVFEDQEIALSMGIVVGKAANKTVIFSNKLRNIVFSPYWNVPASIVKAEVLPAMRRNRNYLASKNMEQTGTSNGLPQVRQKPGDNNSLGRVKFLFPNTYDIYFHDTPAKSLFAEERRAFSHGCIRLSQPVKLAEYLLTDQKQWTPDKIAKAMKSTKEIWVGMKKPVPVFITYFTAWIDQNGRLNFRDDIYGHDQKMAEQMFLSSTKGLAAKAAAIAQLKSK</sequence>
<evidence type="ECO:0000256" key="5">
    <source>
        <dbReference type="ARBA" id="ARBA00022984"/>
    </source>
</evidence>
<evidence type="ECO:0000256" key="6">
    <source>
        <dbReference type="ARBA" id="ARBA00023316"/>
    </source>
</evidence>
<dbReference type="GO" id="GO:0071555">
    <property type="term" value="P:cell wall organization"/>
    <property type="evidence" value="ECO:0007669"/>
    <property type="project" value="UniProtKB-UniRule"/>
</dbReference>
<dbReference type="InterPro" id="IPR036366">
    <property type="entry name" value="PGBDSf"/>
</dbReference>
<dbReference type="InterPro" id="IPR002477">
    <property type="entry name" value="Peptidoglycan-bd-like"/>
</dbReference>
<dbReference type="PROSITE" id="PS51257">
    <property type="entry name" value="PROKAR_LIPOPROTEIN"/>
    <property type="match status" value="1"/>
</dbReference>
<dbReference type="UniPathway" id="UPA00219"/>
<reference evidence="10" key="1">
    <citation type="submission" date="2016-11" db="EMBL/GenBank/DDBJ databases">
        <authorList>
            <person name="Varghese N."/>
            <person name="Submissions S."/>
        </authorList>
    </citation>
    <scope>NUCLEOTIDE SEQUENCE [LARGE SCALE GENOMIC DNA]</scope>
    <source>
        <strain evidence="10">DSM 16990</strain>
    </source>
</reference>
<feature type="active site" description="Proton donor/acceptor" evidence="7">
    <location>
        <position position="432"/>
    </location>
</feature>
<evidence type="ECO:0000256" key="4">
    <source>
        <dbReference type="ARBA" id="ARBA00022960"/>
    </source>
</evidence>
<dbReference type="Pfam" id="PF20142">
    <property type="entry name" value="Scaffold"/>
    <property type="match status" value="1"/>
</dbReference>
<dbReference type="InterPro" id="IPR052905">
    <property type="entry name" value="LD-transpeptidase_YkuD-like"/>
</dbReference>
<comment type="similarity">
    <text evidence="2">Belongs to the YkuD family.</text>
</comment>
<dbReference type="InterPro" id="IPR038063">
    <property type="entry name" value="Transpep_catalytic_dom"/>
</dbReference>
<dbReference type="Pfam" id="PF03734">
    <property type="entry name" value="YkuD"/>
    <property type="match status" value="1"/>
</dbReference>
<evidence type="ECO:0000259" key="8">
    <source>
        <dbReference type="PROSITE" id="PS52029"/>
    </source>
</evidence>
<name>A0A1M5LD43_9SPHI</name>
<gene>
    <name evidence="9" type="ORF">SAMN04488522_106283</name>
</gene>
<evidence type="ECO:0000256" key="7">
    <source>
        <dbReference type="PROSITE-ProRule" id="PRU01373"/>
    </source>
</evidence>
<dbReference type="PANTHER" id="PTHR41533:SF2">
    <property type="entry name" value="BLR7131 PROTEIN"/>
    <property type="match status" value="1"/>
</dbReference>
<dbReference type="InterPro" id="IPR005490">
    <property type="entry name" value="LD_TPept_cat_dom"/>
</dbReference>
<dbReference type="Pfam" id="PF01471">
    <property type="entry name" value="PG_binding_1"/>
    <property type="match status" value="1"/>
</dbReference>
<proteinExistence type="inferred from homology"/>
<dbReference type="PROSITE" id="PS52029">
    <property type="entry name" value="LD_TPASE"/>
    <property type="match status" value="1"/>
</dbReference>
<evidence type="ECO:0000313" key="9">
    <source>
        <dbReference type="EMBL" id="SHG62303.1"/>
    </source>
</evidence>
<dbReference type="OrthoDB" id="9778545at2"/>
<organism evidence="9 10">
    <name type="scientific">Pedobacter caeni</name>
    <dbReference type="NCBI Taxonomy" id="288992"/>
    <lineage>
        <taxon>Bacteria</taxon>
        <taxon>Pseudomonadati</taxon>
        <taxon>Bacteroidota</taxon>
        <taxon>Sphingobacteriia</taxon>
        <taxon>Sphingobacteriales</taxon>
        <taxon>Sphingobacteriaceae</taxon>
        <taxon>Pedobacter</taxon>
    </lineage>
</organism>
<dbReference type="Proteomes" id="UP000184287">
    <property type="component" value="Unassembled WGS sequence"/>
</dbReference>
<keyword evidence="4 7" id="KW-0133">Cell shape</keyword>
<dbReference type="GO" id="GO:0008360">
    <property type="term" value="P:regulation of cell shape"/>
    <property type="evidence" value="ECO:0007669"/>
    <property type="project" value="UniProtKB-UniRule"/>
</dbReference>
<dbReference type="SUPFAM" id="SSF47090">
    <property type="entry name" value="PGBD-like"/>
    <property type="match status" value="1"/>
</dbReference>
<keyword evidence="6 7" id="KW-0961">Cell wall biogenesis/degradation</keyword>
<evidence type="ECO:0000313" key="10">
    <source>
        <dbReference type="Proteomes" id="UP000184287"/>
    </source>
</evidence>
<dbReference type="PANTHER" id="PTHR41533">
    <property type="entry name" value="L,D-TRANSPEPTIDASE HI_1667-RELATED"/>
    <property type="match status" value="1"/>
</dbReference>
<keyword evidence="10" id="KW-1185">Reference proteome</keyword>
<keyword evidence="5 7" id="KW-0573">Peptidoglycan synthesis</keyword>
<evidence type="ECO:0000256" key="3">
    <source>
        <dbReference type="ARBA" id="ARBA00022679"/>
    </source>
</evidence>
<dbReference type="AlphaFoldDB" id="A0A1M5LD43"/>